<dbReference type="AlphaFoldDB" id="A0AA95K6Y1"/>
<feature type="binding site" evidence="8">
    <location>
        <begin position="205"/>
        <end position="207"/>
    </location>
    <ligand>
        <name>ATP</name>
        <dbReference type="ChEBI" id="CHEBI:30616"/>
    </ligand>
</feature>
<dbReference type="EC" id="6.3.3.3" evidence="8"/>
<dbReference type="GO" id="GO:0042803">
    <property type="term" value="F:protein homodimerization activity"/>
    <property type="evidence" value="ECO:0007669"/>
    <property type="project" value="UniProtKB-ARBA"/>
</dbReference>
<evidence type="ECO:0000256" key="4">
    <source>
        <dbReference type="ARBA" id="ARBA00022741"/>
    </source>
</evidence>
<proteinExistence type="inferred from homology"/>
<protein>
    <recommendedName>
        <fullName evidence="8">ATP-dependent dethiobiotin synthetase BioD</fullName>
        <ecNumber evidence="8">6.3.3.3</ecNumber>
    </recommendedName>
    <alternativeName>
        <fullName evidence="8">DTB synthetase</fullName>
        <shortName evidence="8">DTBS</shortName>
    </alternativeName>
    <alternativeName>
        <fullName evidence="8">Dethiobiotin synthase</fullName>
    </alternativeName>
</protein>
<keyword evidence="3 8" id="KW-0479">Metal-binding</keyword>
<feature type="active site" evidence="8">
    <location>
        <position position="38"/>
    </location>
</feature>
<dbReference type="GO" id="GO:0005524">
    <property type="term" value="F:ATP binding"/>
    <property type="evidence" value="ECO:0007669"/>
    <property type="project" value="UniProtKB-UniRule"/>
</dbReference>
<feature type="binding site" evidence="8">
    <location>
        <position position="42"/>
    </location>
    <ligand>
        <name>substrate</name>
    </ligand>
</feature>
<feature type="binding site" evidence="8">
    <location>
        <position position="116"/>
    </location>
    <ligand>
        <name>Mg(2+)</name>
        <dbReference type="ChEBI" id="CHEBI:18420"/>
    </ligand>
</feature>
<evidence type="ECO:0000313" key="10">
    <source>
        <dbReference type="Proteomes" id="UP001177595"/>
    </source>
</evidence>
<dbReference type="EMBL" id="CP123504">
    <property type="protein sequence ID" value="WGM02765.1"/>
    <property type="molecule type" value="Genomic_DNA"/>
</dbReference>
<dbReference type="GO" id="GO:0009102">
    <property type="term" value="P:biotin biosynthetic process"/>
    <property type="evidence" value="ECO:0007669"/>
    <property type="project" value="UniProtKB-UniRule"/>
</dbReference>
<dbReference type="CDD" id="cd03109">
    <property type="entry name" value="DTBS"/>
    <property type="match status" value="1"/>
</dbReference>
<dbReference type="GO" id="GO:0005829">
    <property type="term" value="C:cytosol"/>
    <property type="evidence" value="ECO:0007669"/>
    <property type="project" value="TreeGrafter"/>
</dbReference>
<organism evidence="9 10">
    <name type="scientific">Arsenophonus nasoniae</name>
    <name type="common">son-killer infecting Nasonia vitripennis</name>
    <dbReference type="NCBI Taxonomy" id="638"/>
    <lineage>
        <taxon>Bacteria</taxon>
        <taxon>Pseudomonadati</taxon>
        <taxon>Pseudomonadota</taxon>
        <taxon>Gammaproteobacteria</taxon>
        <taxon>Enterobacterales</taxon>
        <taxon>Morganellaceae</taxon>
        <taxon>Arsenophonus</taxon>
    </lineage>
</organism>
<comment type="cofactor">
    <cofactor evidence="8">
        <name>Mg(2+)</name>
        <dbReference type="ChEBI" id="CHEBI:18420"/>
    </cofactor>
</comment>
<evidence type="ECO:0000256" key="7">
    <source>
        <dbReference type="ARBA" id="ARBA00022842"/>
    </source>
</evidence>
<dbReference type="InterPro" id="IPR004472">
    <property type="entry name" value="DTB_synth_BioD"/>
</dbReference>
<dbReference type="GO" id="GO:0004141">
    <property type="term" value="F:dethiobiotin synthase activity"/>
    <property type="evidence" value="ECO:0007669"/>
    <property type="project" value="UniProtKB-UniRule"/>
</dbReference>
<comment type="caution">
    <text evidence="8">Lacks conserved residue(s) required for the propagation of feature annotation.</text>
</comment>
<dbReference type="Proteomes" id="UP001177595">
    <property type="component" value="Chromosome"/>
</dbReference>
<comment type="catalytic activity">
    <reaction evidence="8">
        <text>(7R,8S)-7,8-diammoniononanoate + CO2 + ATP = (4R,5S)-dethiobiotin + ADP + phosphate + 3 H(+)</text>
        <dbReference type="Rhea" id="RHEA:15805"/>
        <dbReference type="ChEBI" id="CHEBI:15378"/>
        <dbReference type="ChEBI" id="CHEBI:16526"/>
        <dbReference type="ChEBI" id="CHEBI:30616"/>
        <dbReference type="ChEBI" id="CHEBI:43474"/>
        <dbReference type="ChEBI" id="CHEBI:149469"/>
        <dbReference type="ChEBI" id="CHEBI:149473"/>
        <dbReference type="ChEBI" id="CHEBI:456216"/>
        <dbReference type="EC" id="6.3.3.3"/>
    </reaction>
</comment>
<keyword evidence="6 8" id="KW-0067">ATP-binding</keyword>
<comment type="subcellular location">
    <subcellularLocation>
        <location evidence="8">Cytoplasm</location>
    </subcellularLocation>
</comment>
<dbReference type="SUPFAM" id="SSF52540">
    <property type="entry name" value="P-loop containing nucleoside triphosphate hydrolases"/>
    <property type="match status" value="1"/>
</dbReference>
<dbReference type="Pfam" id="PF13500">
    <property type="entry name" value="AAA_26"/>
    <property type="match status" value="1"/>
</dbReference>
<feature type="binding site" evidence="8">
    <location>
        <position position="17"/>
    </location>
    <ligand>
        <name>Mg(2+)</name>
        <dbReference type="ChEBI" id="CHEBI:18420"/>
    </ligand>
</feature>
<comment type="pathway">
    <text evidence="8">Cofactor biosynthesis; biotin biosynthesis; biotin from 7,8-diaminononanoate: step 1/2.</text>
</comment>
<keyword evidence="2 8" id="KW-0436">Ligase</keyword>
<keyword evidence="5 8" id="KW-0093">Biotin biosynthesis</keyword>
<keyword evidence="4 8" id="KW-0547">Nucleotide-binding</keyword>
<evidence type="ECO:0000256" key="3">
    <source>
        <dbReference type="ARBA" id="ARBA00022723"/>
    </source>
</evidence>
<comment type="subunit">
    <text evidence="8">Homodimer.</text>
</comment>
<evidence type="ECO:0000256" key="6">
    <source>
        <dbReference type="ARBA" id="ARBA00022840"/>
    </source>
</evidence>
<name>A0AA95K6Y1_9GAMM</name>
<dbReference type="RefSeq" id="WP_280625937.1">
    <property type="nucleotide sequence ID" value="NZ_CP123504.1"/>
</dbReference>
<evidence type="ECO:0000256" key="8">
    <source>
        <dbReference type="HAMAP-Rule" id="MF_00336"/>
    </source>
</evidence>
<feature type="binding site" evidence="8">
    <location>
        <begin position="116"/>
        <end position="119"/>
    </location>
    <ligand>
        <name>ATP</name>
        <dbReference type="ChEBI" id="CHEBI:30616"/>
    </ligand>
</feature>
<comment type="similarity">
    <text evidence="8">Belongs to the dethiobiotin synthetase family.</text>
</comment>
<dbReference type="InterPro" id="IPR027417">
    <property type="entry name" value="P-loop_NTPase"/>
</dbReference>
<dbReference type="NCBIfam" id="TIGR00347">
    <property type="entry name" value="bioD"/>
    <property type="match status" value="1"/>
</dbReference>
<dbReference type="GO" id="GO:0000287">
    <property type="term" value="F:magnesium ion binding"/>
    <property type="evidence" value="ECO:0007669"/>
    <property type="project" value="UniProtKB-UniRule"/>
</dbReference>
<feature type="binding site" evidence="8">
    <location>
        <begin position="176"/>
        <end position="177"/>
    </location>
    <ligand>
        <name>ATP</name>
        <dbReference type="ChEBI" id="CHEBI:30616"/>
    </ligand>
</feature>
<dbReference type="PANTHER" id="PTHR43210:SF5">
    <property type="entry name" value="DETHIOBIOTIN SYNTHETASE"/>
    <property type="match status" value="1"/>
</dbReference>
<evidence type="ECO:0000256" key="2">
    <source>
        <dbReference type="ARBA" id="ARBA00022598"/>
    </source>
</evidence>
<comment type="function">
    <text evidence="8">Catalyzes a mechanistically unusual reaction, the ATP-dependent insertion of CO2 between the N7 and N8 nitrogen atoms of 7,8-diaminopelargonic acid (DAPA, also called 7,8-diammoniononanoate) to form a ureido ring.</text>
</comment>
<dbReference type="FunFam" id="3.40.50.300:FF:000292">
    <property type="entry name" value="ATP-dependent dethiobiotin synthetase BioD"/>
    <property type="match status" value="1"/>
</dbReference>
<dbReference type="PIRSF" id="PIRSF006755">
    <property type="entry name" value="DTB_synth"/>
    <property type="match status" value="1"/>
</dbReference>
<evidence type="ECO:0000313" key="9">
    <source>
        <dbReference type="EMBL" id="WGM02765.1"/>
    </source>
</evidence>
<dbReference type="HAMAP" id="MF_00336">
    <property type="entry name" value="BioD"/>
    <property type="match status" value="1"/>
</dbReference>
<keyword evidence="1 8" id="KW-0963">Cytoplasm</keyword>
<feature type="binding site" evidence="8">
    <location>
        <position position="55"/>
    </location>
    <ligand>
        <name>Mg(2+)</name>
        <dbReference type="ChEBI" id="CHEBI:18420"/>
    </ligand>
</feature>
<evidence type="ECO:0000256" key="5">
    <source>
        <dbReference type="ARBA" id="ARBA00022756"/>
    </source>
</evidence>
<keyword evidence="7 8" id="KW-0460">Magnesium</keyword>
<feature type="binding site" evidence="8">
    <location>
        <begin position="13"/>
        <end position="18"/>
    </location>
    <ligand>
        <name>ATP</name>
        <dbReference type="ChEBI" id="CHEBI:30616"/>
    </ligand>
</feature>
<dbReference type="Gene3D" id="3.40.50.300">
    <property type="entry name" value="P-loop containing nucleotide triphosphate hydrolases"/>
    <property type="match status" value="1"/>
</dbReference>
<accession>A0AA95K6Y1</accession>
<reference evidence="9" key="1">
    <citation type="submission" date="2023-04" db="EMBL/GenBank/DDBJ databases">
        <title>Genome dynamics across the evolutionary transition to endosymbiosis.</title>
        <authorList>
            <person name="Siozios S."/>
            <person name="Nadal-Jimenez P."/>
            <person name="Azagi T."/>
            <person name="Sprong H."/>
            <person name="Frost C.L."/>
            <person name="Parratt S.R."/>
            <person name="Taylor G."/>
            <person name="Brettell L."/>
            <person name="Lew K.C."/>
            <person name="Croft L."/>
            <person name="King K.C."/>
            <person name="Brockhurst M.A."/>
            <person name="Hypsa V."/>
            <person name="Novakova E."/>
            <person name="Darby A.C."/>
            <person name="Hurst G.D.D."/>
        </authorList>
    </citation>
    <scope>NUCLEOTIDE SEQUENCE</scope>
    <source>
        <strain evidence="9">APv</strain>
    </source>
</reference>
<dbReference type="PANTHER" id="PTHR43210">
    <property type="entry name" value="DETHIOBIOTIN SYNTHETASE"/>
    <property type="match status" value="1"/>
</dbReference>
<gene>
    <name evidence="8 9" type="primary">bioD</name>
    <name evidence="9" type="ORF">QE210_06750</name>
</gene>
<sequence>MNKCFFLTGTDTDVGKTVVSCALLQAAASHGYQTAGYKPVASGSEQLTDGLRNPDAQLLRKNSSLRLNYHDVNPLVFAQATSPHIASKLTGKLIDWQIMDAGLNKLKQSADWIIVEGAGGWYTPLCAEQTLADWVKQQQLPVILTVGVKLGCINHAMLTAQAIKQSGLLLAGWVANEIVLPGQYQQDYLLTLQQLLSAPCLGVIPYLPDWQSHPIGKFVNIGNLL</sequence>
<evidence type="ECO:0000256" key="1">
    <source>
        <dbReference type="ARBA" id="ARBA00022490"/>
    </source>
</evidence>
<feature type="binding site" evidence="8">
    <location>
        <position position="55"/>
    </location>
    <ligand>
        <name>ATP</name>
        <dbReference type="ChEBI" id="CHEBI:30616"/>
    </ligand>
</feature>